<dbReference type="FunFam" id="1.10.340.30:FF:000009">
    <property type="entry name" value="DNA-3-methyladenine glycosylase I"/>
    <property type="match status" value="1"/>
</dbReference>
<evidence type="ECO:0000256" key="8">
    <source>
        <dbReference type="ARBA" id="ARBA00066766"/>
    </source>
</evidence>
<protein>
    <recommendedName>
        <fullName evidence="8">DNA-3-methyladenine glycosylase I</fullName>
        <ecNumber evidence="8">3.2.2.20</ecNumber>
    </recommendedName>
</protein>
<reference evidence="11" key="1">
    <citation type="submission" date="2019-01" db="EMBL/GenBank/DDBJ databases">
        <title>Draft genomes of a novel of Sporanaerobacter strains.</title>
        <authorList>
            <person name="Ma S."/>
        </authorList>
    </citation>
    <scope>NUCLEOTIDE SEQUENCE [LARGE SCALE GENOMIC DNA]</scope>
    <source>
        <strain evidence="11">NJN-17</strain>
    </source>
</reference>
<dbReference type="InterPro" id="IPR011257">
    <property type="entry name" value="DNA_glycosylase"/>
</dbReference>
<organism evidence="10 11">
    <name type="scientific">Acidilutibacter cellobiosedens</name>
    <dbReference type="NCBI Taxonomy" id="2507161"/>
    <lineage>
        <taxon>Bacteria</taxon>
        <taxon>Bacillati</taxon>
        <taxon>Bacillota</taxon>
        <taxon>Tissierellia</taxon>
        <taxon>Tissierellales</taxon>
        <taxon>Acidilutibacteraceae</taxon>
        <taxon>Acidilutibacter</taxon>
    </lineage>
</organism>
<name>A0A410QH18_9FIRM</name>
<dbReference type="EC" id="3.2.2.20" evidence="8"/>
<proteinExistence type="predicted"/>
<evidence type="ECO:0000256" key="3">
    <source>
        <dbReference type="ARBA" id="ARBA00022801"/>
    </source>
</evidence>
<keyword evidence="4 9" id="KW-0862">Zinc</keyword>
<gene>
    <name evidence="10" type="ORF">EQM13_17430</name>
</gene>
<evidence type="ECO:0000313" key="10">
    <source>
        <dbReference type="EMBL" id="QAT63215.1"/>
    </source>
</evidence>
<keyword evidence="2" id="KW-0227">DNA damage</keyword>
<evidence type="ECO:0000256" key="2">
    <source>
        <dbReference type="ARBA" id="ARBA00022763"/>
    </source>
</evidence>
<dbReference type="Gene3D" id="1.10.340.30">
    <property type="entry name" value="Hypothetical protein, domain 2"/>
    <property type="match status" value="1"/>
</dbReference>
<evidence type="ECO:0000256" key="4">
    <source>
        <dbReference type="ARBA" id="ARBA00022833"/>
    </source>
</evidence>
<dbReference type="GO" id="GO:0008725">
    <property type="term" value="F:DNA-3-methyladenine glycosylase activity"/>
    <property type="evidence" value="ECO:0007669"/>
    <property type="project" value="UniProtKB-EC"/>
</dbReference>
<evidence type="ECO:0000256" key="9">
    <source>
        <dbReference type="PIRSR" id="PIRSR605019-1"/>
    </source>
</evidence>
<accession>A0A410QH18</accession>
<sequence length="189" mass="22268">MNRCDWCKSDELYIKYHDEEWGVPVHDDKKHFEFLLLESAQSGLSWITILRKRENYRKAYDNFDPEKVACYDEEKIEELLTNPGIIRNKKKIQSSITNARRFIEIQREFGSFDNYIWNFVNWRPVINSYQDISEIPATSDLSDLISKDLKKRGFKFLGSITVYAHLQATGIVNDHIDSCFRKNCSTIKG</sequence>
<keyword evidence="1 9" id="KW-0479">Metal-binding</keyword>
<feature type="binding site" evidence="9">
    <location>
        <position position="4"/>
    </location>
    <ligand>
        <name>Zn(2+)</name>
        <dbReference type="ChEBI" id="CHEBI:29105"/>
    </ligand>
</feature>
<dbReference type="Pfam" id="PF03352">
    <property type="entry name" value="Adenine_glyco"/>
    <property type="match status" value="1"/>
</dbReference>
<dbReference type="PANTHER" id="PTHR30037">
    <property type="entry name" value="DNA-3-METHYLADENINE GLYCOSYLASE 1"/>
    <property type="match status" value="1"/>
</dbReference>
<dbReference type="AlphaFoldDB" id="A0A410QH18"/>
<dbReference type="GO" id="GO:0046872">
    <property type="term" value="F:metal ion binding"/>
    <property type="evidence" value="ECO:0007669"/>
    <property type="project" value="UniProtKB-KW"/>
</dbReference>
<dbReference type="KEGG" id="spoa:EQM13_17430"/>
<dbReference type="SUPFAM" id="SSF48150">
    <property type="entry name" value="DNA-glycosylase"/>
    <property type="match status" value="1"/>
</dbReference>
<dbReference type="Proteomes" id="UP000287969">
    <property type="component" value="Chromosome"/>
</dbReference>
<keyword evidence="3" id="KW-0378">Hydrolase</keyword>
<keyword evidence="5" id="KW-0234">DNA repair</keyword>
<evidence type="ECO:0000256" key="7">
    <source>
        <dbReference type="ARBA" id="ARBA00057608"/>
    </source>
</evidence>
<comment type="function">
    <text evidence="7">Hydrolysis of the deoxyribose N-glycosidic bond to excise 3-methyladenine from the damaged DNA polymer formed by alkylation lesions.</text>
</comment>
<dbReference type="GO" id="GO:0006284">
    <property type="term" value="P:base-excision repair"/>
    <property type="evidence" value="ECO:0007669"/>
    <property type="project" value="InterPro"/>
</dbReference>
<comment type="catalytic activity">
    <reaction evidence="6">
        <text>Hydrolysis of alkylated DNA, releasing 3-methyladenine.</text>
        <dbReference type="EC" id="3.2.2.20"/>
    </reaction>
</comment>
<evidence type="ECO:0000313" key="11">
    <source>
        <dbReference type="Proteomes" id="UP000287969"/>
    </source>
</evidence>
<evidence type="ECO:0000256" key="5">
    <source>
        <dbReference type="ARBA" id="ARBA00023204"/>
    </source>
</evidence>
<dbReference type="PANTHER" id="PTHR30037:SF4">
    <property type="entry name" value="DNA-3-METHYLADENINE GLYCOSYLASE I"/>
    <property type="match status" value="1"/>
</dbReference>
<dbReference type="EMBL" id="CP035282">
    <property type="protein sequence ID" value="QAT63215.1"/>
    <property type="molecule type" value="Genomic_DNA"/>
</dbReference>
<dbReference type="InterPro" id="IPR005019">
    <property type="entry name" value="Adenine_glyco"/>
</dbReference>
<dbReference type="RefSeq" id="WP_128753370.1">
    <property type="nucleotide sequence ID" value="NZ_CP035282.1"/>
</dbReference>
<evidence type="ECO:0000256" key="1">
    <source>
        <dbReference type="ARBA" id="ARBA00022723"/>
    </source>
</evidence>
<dbReference type="InterPro" id="IPR052891">
    <property type="entry name" value="DNA-3mA_glycosylase"/>
</dbReference>
<feature type="binding site" evidence="9">
    <location>
        <position position="179"/>
    </location>
    <ligand>
        <name>Zn(2+)</name>
        <dbReference type="ChEBI" id="CHEBI:29105"/>
    </ligand>
</feature>
<feature type="binding site" evidence="9">
    <location>
        <position position="17"/>
    </location>
    <ligand>
        <name>Zn(2+)</name>
        <dbReference type="ChEBI" id="CHEBI:29105"/>
    </ligand>
</feature>
<evidence type="ECO:0000256" key="6">
    <source>
        <dbReference type="ARBA" id="ARBA00052558"/>
    </source>
</evidence>
<keyword evidence="11" id="KW-1185">Reference proteome</keyword>
<feature type="binding site" evidence="9">
    <location>
        <position position="175"/>
    </location>
    <ligand>
        <name>Zn(2+)</name>
        <dbReference type="ChEBI" id="CHEBI:29105"/>
    </ligand>
</feature>
<dbReference type="OrthoDB" id="9807664at2"/>